<comment type="subcellular location">
    <subcellularLocation>
        <location evidence="1">Nucleus</location>
    </subcellularLocation>
</comment>
<evidence type="ECO:0000256" key="2">
    <source>
        <dbReference type="ARBA" id="ARBA00023242"/>
    </source>
</evidence>
<name>I3S0K9_MEDTR</name>
<evidence type="ECO:0000313" key="4">
    <source>
        <dbReference type="EMBL" id="AFK33801.1"/>
    </source>
</evidence>
<evidence type="ECO:0000259" key="3">
    <source>
        <dbReference type="Pfam" id="PF25879"/>
    </source>
</evidence>
<reference evidence="4" key="1">
    <citation type="submission" date="2012-05" db="EMBL/GenBank/DDBJ databases">
        <authorList>
            <person name="Krishnakumar V."/>
            <person name="Cheung F."/>
            <person name="Xiao Y."/>
            <person name="Chan A."/>
            <person name="Moskal W.A."/>
            <person name="Town C.D."/>
        </authorList>
    </citation>
    <scope>NUCLEOTIDE SEQUENCE</scope>
</reference>
<sequence length="83" mass="9446">MVVEKVEKIVEPKMKLKKLCKQILNQAPGESLKLKQLKVLIEQHSSSILSDFSSKREAVAYLKQKLTGSRKFCIEGKTVRLAF</sequence>
<protein>
    <recommendedName>
        <fullName evidence="3">Cell growth-regulating nucleolar protein-like winged helix domain-containing protein</fullName>
    </recommendedName>
</protein>
<organism evidence="4">
    <name type="scientific">Medicago truncatula</name>
    <name type="common">Barrel medic</name>
    <name type="synonym">Medicago tribuloides</name>
    <dbReference type="NCBI Taxonomy" id="3880"/>
    <lineage>
        <taxon>Eukaryota</taxon>
        <taxon>Viridiplantae</taxon>
        <taxon>Streptophyta</taxon>
        <taxon>Embryophyta</taxon>
        <taxon>Tracheophyta</taxon>
        <taxon>Spermatophyta</taxon>
        <taxon>Magnoliopsida</taxon>
        <taxon>eudicotyledons</taxon>
        <taxon>Gunneridae</taxon>
        <taxon>Pentapetalae</taxon>
        <taxon>rosids</taxon>
        <taxon>fabids</taxon>
        <taxon>Fabales</taxon>
        <taxon>Fabaceae</taxon>
        <taxon>Papilionoideae</taxon>
        <taxon>50 kb inversion clade</taxon>
        <taxon>NPAAA clade</taxon>
        <taxon>Hologalegina</taxon>
        <taxon>IRL clade</taxon>
        <taxon>Trifolieae</taxon>
        <taxon>Medicago</taxon>
    </lineage>
</organism>
<dbReference type="ExpressionAtlas" id="I3S0K9">
    <property type="expression patterns" value="differential"/>
</dbReference>
<keyword evidence="2" id="KW-0539">Nucleus</keyword>
<dbReference type="InterPro" id="IPR058719">
    <property type="entry name" value="WHD_LYAR"/>
</dbReference>
<evidence type="ECO:0000256" key="1">
    <source>
        <dbReference type="ARBA" id="ARBA00004123"/>
    </source>
</evidence>
<dbReference type="EMBL" id="BT134006">
    <property type="protein sequence ID" value="AFK33801.1"/>
    <property type="molecule type" value="mRNA"/>
</dbReference>
<feature type="domain" description="Cell growth-regulating nucleolar protein-like winged helix" evidence="3">
    <location>
        <begin position="11"/>
        <end position="82"/>
    </location>
</feature>
<dbReference type="Pfam" id="PF25879">
    <property type="entry name" value="WHD_LYAR"/>
    <property type="match status" value="1"/>
</dbReference>
<proteinExistence type="evidence at transcript level"/>
<dbReference type="AlphaFoldDB" id="I3S0K9"/>
<accession>I3S0K9</accession>